<dbReference type="PANTHER" id="PTHR14380">
    <property type="entry name" value="PLACENTA-SPECIFIC PROTEIN 1"/>
    <property type="match status" value="1"/>
</dbReference>
<comment type="subcellular location">
    <subcellularLocation>
        <location evidence="1">Secreted</location>
    </subcellularLocation>
</comment>
<keyword evidence="4 5" id="KW-0732">Signal</keyword>
<keyword evidence="3" id="KW-0964">Secreted</keyword>
<dbReference type="Pfam" id="PF23344">
    <property type="entry name" value="ZP-N"/>
    <property type="match status" value="1"/>
</dbReference>
<organism evidence="7 8">
    <name type="scientific">Chrysochloris asiatica</name>
    <name type="common">Cape golden mole</name>
    <dbReference type="NCBI Taxonomy" id="185453"/>
    <lineage>
        <taxon>Eukaryota</taxon>
        <taxon>Metazoa</taxon>
        <taxon>Chordata</taxon>
        <taxon>Craniata</taxon>
        <taxon>Vertebrata</taxon>
        <taxon>Euteleostomi</taxon>
        <taxon>Mammalia</taxon>
        <taxon>Eutheria</taxon>
        <taxon>Afrotheria</taxon>
        <taxon>Chrysochloridae</taxon>
        <taxon>Chrysochlorinae</taxon>
        <taxon>Chrysochloris</taxon>
    </lineage>
</organism>
<dbReference type="InterPro" id="IPR055356">
    <property type="entry name" value="ZP-N"/>
</dbReference>
<reference evidence="8" key="1">
    <citation type="submission" date="2025-08" db="UniProtKB">
        <authorList>
            <consortium name="RefSeq"/>
        </authorList>
    </citation>
    <scope>IDENTIFICATION</scope>
    <source>
        <tissue evidence="8">Spleen</tissue>
    </source>
</reference>
<evidence type="ECO:0000256" key="2">
    <source>
        <dbReference type="ARBA" id="ARBA00010071"/>
    </source>
</evidence>
<dbReference type="OrthoDB" id="9830918at2759"/>
<feature type="domain" description="ZP-N" evidence="6">
    <location>
        <begin position="30"/>
        <end position="116"/>
    </location>
</feature>
<dbReference type="PANTHER" id="PTHR14380:SF2">
    <property type="entry name" value="PLACENTA-SPECIFIC PROTEIN 1"/>
    <property type="match status" value="1"/>
</dbReference>
<dbReference type="GeneID" id="102838824"/>
<dbReference type="GO" id="GO:0005576">
    <property type="term" value="C:extracellular region"/>
    <property type="evidence" value="ECO:0007669"/>
    <property type="project" value="UniProtKB-SubCell"/>
</dbReference>
<comment type="similarity">
    <text evidence="2">Belongs to the PLAC1 family.</text>
</comment>
<accession>A0A9B0TI25</accession>
<evidence type="ECO:0000256" key="4">
    <source>
        <dbReference type="ARBA" id="ARBA00022729"/>
    </source>
</evidence>
<protein>
    <submittedName>
        <fullName evidence="8">Placenta-specific protein 1</fullName>
    </submittedName>
</protein>
<dbReference type="CTD" id="10761"/>
<keyword evidence="7" id="KW-1185">Reference proteome</keyword>
<feature type="chain" id="PRO_5039358670" evidence="5">
    <location>
        <begin position="23"/>
        <end position="194"/>
    </location>
</feature>
<proteinExistence type="inferred from homology"/>
<evidence type="ECO:0000313" key="7">
    <source>
        <dbReference type="Proteomes" id="UP000504623"/>
    </source>
</evidence>
<dbReference type="Gene3D" id="2.60.40.3210">
    <property type="entry name" value="Zona pellucida, ZP-N domain"/>
    <property type="match status" value="1"/>
</dbReference>
<sequence length="194" mass="21348">MKVSALVGGMFLLMSVIPSCSGQNPITVLCSTDWFMVTVHPFMLNSDVYVHFSKLYLGHGCPANHVQPHAYHFTYRVTECGIRAKPVSQDMILYSTELHYTSKGTTPTHTIPVSCVAPQRSPWLTPSYTVNVASGGGATAQDDEPSCQVFALSQSNQRASCDCPPCVFSQEKPLYFVDNSEDWCLRSDDLISSL</sequence>
<evidence type="ECO:0000256" key="3">
    <source>
        <dbReference type="ARBA" id="ARBA00022525"/>
    </source>
</evidence>
<feature type="signal peptide" evidence="5">
    <location>
        <begin position="1"/>
        <end position="22"/>
    </location>
</feature>
<dbReference type="InterPro" id="IPR033222">
    <property type="entry name" value="PLAC1_fam"/>
</dbReference>
<evidence type="ECO:0000256" key="5">
    <source>
        <dbReference type="SAM" id="SignalP"/>
    </source>
</evidence>
<dbReference type="RefSeq" id="XP_006862918.1">
    <property type="nucleotide sequence ID" value="XM_006862856.1"/>
</dbReference>
<name>A0A9B0TI25_CHRAS</name>
<gene>
    <name evidence="8" type="primary">PLAC1</name>
</gene>
<dbReference type="AlphaFoldDB" id="A0A9B0TI25"/>
<evidence type="ECO:0000313" key="8">
    <source>
        <dbReference type="RefSeq" id="XP_006862918.1"/>
    </source>
</evidence>
<evidence type="ECO:0000256" key="1">
    <source>
        <dbReference type="ARBA" id="ARBA00004613"/>
    </source>
</evidence>
<dbReference type="Proteomes" id="UP000504623">
    <property type="component" value="Unplaced"/>
</dbReference>
<evidence type="ECO:0000259" key="6">
    <source>
        <dbReference type="Pfam" id="PF23344"/>
    </source>
</evidence>